<keyword evidence="13" id="KW-0325">Glycoprotein</keyword>
<dbReference type="Proteomes" id="UP001519460">
    <property type="component" value="Unassembled WGS sequence"/>
</dbReference>
<keyword evidence="10 16" id="KW-0406">Ion transport</keyword>
<evidence type="ECO:0000256" key="15">
    <source>
        <dbReference type="ARBA" id="ARBA00023303"/>
    </source>
</evidence>
<gene>
    <name evidence="19" type="ORF">BaRGS_00016162</name>
</gene>
<evidence type="ECO:0000256" key="1">
    <source>
        <dbReference type="ARBA" id="ARBA00004651"/>
    </source>
</evidence>
<evidence type="ECO:0000256" key="17">
    <source>
        <dbReference type="SAM" id="MobiDB-lite"/>
    </source>
</evidence>
<dbReference type="InterPro" id="IPR001696">
    <property type="entry name" value="Na_channel_asu"/>
</dbReference>
<dbReference type="Pfam" id="PF00520">
    <property type="entry name" value="Ion_trans"/>
    <property type="match status" value="4"/>
</dbReference>
<feature type="transmembrane region" description="Helical" evidence="16">
    <location>
        <begin position="96"/>
        <end position="116"/>
    </location>
</feature>
<dbReference type="PRINTS" id="PR00170">
    <property type="entry name" value="NACHANNEL"/>
</dbReference>
<evidence type="ECO:0000256" key="13">
    <source>
        <dbReference type="ARBA" id="ARBA00023180"/>
    </source>
</evidence>
<evidence type="ECO:0000313" key="19">
    <source>
        <dbReference type="EMBL" id="KAK7492683.1"/>
    </source>
</evidence>
<dbReference type="FunFam" id="1.10.287.70:FF:000001">
    <property type="entry name" value="Sodium channel protein"/>
    <property type="match status" value="1"/>
</dbReference>
<feature type="domain" description="Ion transport" evidence="18">
    <location>
        <begin position="65"/>
        <end position="343"/>
    </location>
</feature>
<comment type="caution">
    <text evidence="16">Lacks conserved residue(s) required for the propagation of feature annotation.</text>
</comment>
<feature type="domain" description="Ion transport" evidence="18">
    <location>
        <begin position="582"/>
        <end position="752"/>
    </location>
</feature>
<dbReference type="SUPFAM" id="SSF81324">
    <property type="entry name" value="Voltage-gated potassium channels"/>
    <property type="match status" value="4"/>
</dbReference>
<feature type="transmembrane region" description="Helical" evidence="16">
    <location>
        <begin position="66"/>
        <end position="84"/>
    </location>
</feature>
<keyword evidence="5 16" id="KW-0812">Transmembrane</keyword>
<feature type="region of interest" description="Disordered" evidence="17">
    <location>
        <begin position="862"/>
        <end position="881"/>
    </location>
</feature>
<keyword evidence="8 16" id="KW-1133">Transmembrane helix</keyword>
<evidence type="ECO:0000256" key="3">
    <source>
        <dbReference type="ARBA" id="ARBA00022461"/>
    </source>
</evidence>
<keyword evidence="12" id="KW-1015">Disulfide bond</keyword>
<evidence type="ECO:0000256" key="2">
    <source>
        <dbReference type="ARBA" id="ARBA00022448"/>
    </source>
</evidence>
<evidence type="ECO:0000256" key="10">
    <source>
        <dbReference type="ARBA" id="ARBA00023065"/>
    </source>
</evidence>
<dbReference type="EMBL" id="JACVVK020000101">
    <property type="protein sequence ID" value="KAK7492683.1"/>
    <property type="molecule type" value="Genomic_DNA"/>
</dbReference>
<feature type="transmembrane region" description="Helical" evidence="16">
    <location>
        <begin position="178"/>
        <end position="202"/>
    </location>
</feature>
<feature type="transmembrane region" description="Helical" evidence="16">
    <location>
        <begin position="982"/>
        <end position="1005"/>
    </location>
</feature>
<sequence length="1598" mass="182887">MAESTAGSSFEFQSPAESSEDRVYTVITKRFGKLHTYYFSVSKSLFIFGPEHIARRVAVSITTNQLFHPFIMVVIIINCVFLTFPDEAWVGTAEYVFISIYTIELILRVIARGFVINKHSYLRDTWHWVDFTIVVTGLLTIFIERGLKTLRVLRAVRSVSLVTGLKTIVRSILRACRMLLEVLLLIVFCLVTFALFALQMYMGVFRQKCVKHPDMSSVQAKNPDNYYNVWIHNSSNWQLDSNGDYRLCGNSSGAGSCNANYTCLADIGGNPNYGYTSFDHFGMALLTAFQLLTLDFWEDIYNKITRTCGQAHEIFFVAVVFLGSFYLLNLMLAVVAISYREEAAMAEKERLKKLAEKRNRRRDALYDLALLTINNTQTLRLVAKKRESGETVENRNSASKSSEEKKAVDSQITLSPRKSVAGTIPLGTLTLSAQQPRLSLTRRLSIRNESQDALASLSPGKRASLRSQPRVPSSICRESNLASELTPRMSYVLRNAASFKELSYDSRTLKRLSRVSYADIEPEWEQGSSIIVSMDDLEFESEDADGLLVDRNCRCCKHYEFRYYVSFLRFQQVLHRVVCNPVFDLVINIFIVVNAMFLAAEHHGQPPVLEYILKIVTDMRVFRIAKSWETMRILLEITINTIGALVNLTVVLCIIVYVFAIIGLDLFRDKYRGHDFGGSEGERWHFKDFFHSFLMVFRILCGEWVEPLWECMNVSDELCMVVFIPTLITGKLIVLNLFLALLLNAFSSENIRKQKTKLEAVLGTQPVEQIKQICCRCVVGRSFVQPTDESHSVIPKISVTDAAVSKTPSTTNSSVSKERYSFPGLDKRTTANKSSRLDIKNRSTILSNPSRVAWSPQLEYYSSEGDDDGDGKGSVDTKSSEERQRICKSDSFFGKRWWMFRQDLLWIVDNDWFENIVLLVVFANSSALVSALNILGGLTNATESFFFIALKCMRAFRPLRAISRWQSLRTVVSSLIHAIPDIFNVFLVVIVFWLVFSIMGVQFFAGKFYRCLDRTSFDIMNYTITPNKFTCISAGHVWENTKVNFDNAGAGFLALFQVATFEGWMEVMQSAVDATTVDEQPRFENNLYQGYIYFFEGATYLAAFLTPGQRKYYATLNEVGRRKPLKIIIRPKNHCMGRMYDIATSTRFELAIRLLIIFNMFYMALDHYNKPETMEEGLETINFIFTFFYGVEAFIKICGLRWHYFTDPWDIFDFSVLVASIIDIAVKDLLTGTFINPKLLRVVRIFRVGRILRIIKVMKGLKKLLYALIISLPAICNIGFLLFLIMYIYAIIGIVCFGDIKLTGALNELVNFRTFYRSIQLLTRLATSAGWNDILDPLLVSEPYCNSTYKTRLDGTKVRSAYGDCGIPWIAIPYMVSYIVIVYLVVINMYIAVILENYIQAHHQESAGITEDDFLMFYIHWEQFDPGATQYIGYEELSNFLHELEPPFRIEKPNKLRIAQFNLDIVEGDRIHCLDVLMALVHHVLGHEDEAEEVATMKAQMEAKFKEMFPTRVRMDVIATTGQRNKKDVAARVIQRAWRLYKMRKMLAEGAHPHSNLRRISRLLRMGHILGKKFSARSSGVLETDVHEIQPKRHTTTW</sequence>
<keyword evidence="20" id="KW-1185">Reference proteome</keyword>
<dbReference type="GO" id="GO:0001518">
    <property type="term" value="C:voltage-gated sodium channel complex"/>
    <property type="evidence" value="ECO:0007669"/>
    <property type="project" value="UniProtKB-UniRule"/>
</dbReference>
<feature type="transmembrane region" description="Helical" evidence="16">
    <location>
        <begin position="916"/>
        <end position="936"/>
    </location>
</feature>
<comment type="caution">
    <text evidence="19">The sequence shown here is derived from an EMBL/GenBank/DDBJ whole genome shotgun (WGS) entry which is preliminary data.</text>
</comment>
<comment type="function">
    <text evidence="16">Mediates the voltage-dependent sodium ion permeability of excitable membranes. Assuming opened or closed conformations in response to the voltage difference across the membrane, the protein forms a sodium-selective channel through which Na(+) ions may pass in accordance with their electrochemical gradient.</text>
</comment>
<evidence type="ECO:0000256" key="7">
    <source>
        <dbReference type="ARBA" id="ARBA00022882"/>
    </source>
</evidence>
<feature type="transmembrane region" description="Helical" evidence="16">
    <location>
        <begin position="1376"/>
        <end position="1395"/>
    </location>
</feature>
<keyword evidence="7 16" id="KW-0851">Voltage-gated channel</keyword>
<evidence type="ECO:0000256" key="9">
    <source>
        <dbReference type="ARBA" id="ARBA00023053"/>
    </source>
</evidence>
<dbReference type="Gene3D" id="1.20.120.350">
    <property type="entry name" value="Voltage-gated potassium channels. Chain C"/>
    <property type="match status" value="2"/>
</dbReference>
<feature type="transmembrane region" description="Helical" evidence="16">
    <location>
        <begin position="1264"/>
        <end position="1292"/>
    </location>
</feature>
<dbReference type="CDD" id="cd13433">
    <property type="entry name" value="Na_channel_gate"/>
    <property type="match status" value="1"/>
</dbReference>
<dbReference type="InterPro" id="IPR043203">
    <property type="entry name" value="VGCC_Ca_Na"/>
</dbReference>
<evidence type="ECO:0000313" key="20">
    <source>
        <dbReference type="Proteomes" id="UP001519460"/>
    </source>
</evidence>
<evidence type="ECO:0000256" key="4">
    <source>
        <dbReference type="ARBA" id="ARBA00022475"/>
    </source>
</evidence>
<feature type="region of interest" description="Disordered" evidence="17">
    <location>
        <begin position="384"/>
        <end position="412"/>
    </location>
</feature>
<feature type="compositionally biased region" description="Basic and acidic residues" evidence="17">
    <location>
        <begin position="384"/>
        <end position="393"/>
    </location>
</feature>
<keyword evidence="3 16" id="KW-0894">Sodium channel</keyword>
<feature type="domain" description="Ion transport" evidence="18">
    <location>
        <begin position="1147"/>
        <end position="1404"/>
    </location>
</feature>
<keyword evidence="11 16" id="KW-0472">Membrane</keyword>
<dbReference type="Gene3D" id="1.10.238.10">
    <property type="entry name" value="EF-hand"/>
    <property type="match status" value="1"/>
</dbReference>
<comment type="subcellular location">
    <subcellularLocation>
        <location evidence="1 16">Cell membrane</location>
        <topology evidence="1 16">Multi-pass membrane protein</topology>
    </subcellularLocation>
</comment>
<feature type="transmembrane region" description="Helical" evidence="16">
    <location>
        <begin position="1148"/>
        <end position="1165"/>
    </location>
</feature>
<feature type="compositionally biased region" description="Basic and acidic residues" evidence="17">
    <location>
        <begin position="870"/>
        <end position="881"/>
    </location>
</feature>
<feature type="domain" description="Ion transport" evidence="18">
    <location>
        <begin position="927"/>
        <end position="1087"/>
    </location>
</feature>
<keyword evidence="14 16" id="KW-0739">Sodium transport</keyword>
<organism evidence="19 20">
    <name type="scientific">Batillaria attramentaria</name>
    <dbReference type="NCBI Taxonomy" id="370345"/>
    <lineage>
        <taxon>Eukaryota</taxon>
        <taxon>Metazoa</taxon>
        <taxon>Spiralia</taxon>
        <taxon>Lophotrochozoa</taxon>
        <taxon>Mollusca</taxon>
        <taxon>Gastropoda</taxon>
        <taxon>Caenogastropoda</taxon>
        <taxon>Sorbeoconcha</taxon>
        <taxon>Cerithioidea</taxon>
        <taxon>Batillariidae</taxon>
        <taxon>Batillaria</taxon>
    </lineage>
</organism>
<keyword evidence="6" id="KW-0677">Repeat</keyword>
<proteinExistence type="inferred from homology"/>
<feature type="transmembrane region" description="Helical" evidence="16">
    <location>
        <begin position="314"/>
        <end position="339"/>
    </location>
</feature>
<protein>
    <recommendedName>
        <fullName evidence="16">Sodium channel protein</fullName>
    </recommendedName>
</protein>
<evidence type="ECO:0000256" key="8">
    <source>
        <dbReference type="ARBA" id="ARBA00022989"/>
    </source>
</evidence>
<keyword evidence="2 16" id="KW-0813">Transport</keyword>
<keyword evidence="9 16" id="KW-0915">Sodium</keyword>
<evidence type="ECO:0000259" key="18">
    <source>
        <dbReference type="Pfam" id="PF00520"/>
    </source>
</evidence>
<dbReference type="InterPro" id="IPR027359">
    <property type="entry name" value="Volt_channel_dom_sf"/>
</dbReference>
<evidence type="ECO:0000256" key="12">
    <source>
        <dbReference type="ARBA" id="ARBA00023157"/>
    </source>
</evidence>
<reference evidence="19 20" key="1">
    <citation type="journal article" date="2023" name="Sci. Data">
        <title>Genome assembly of the Korean intertidal mud-creeper Batillaria attramentaria.</title>
        <authorList>
            <person name="Patra A.K."/>
            <person name="Ho P.T."/>
            <person name="Jun S."/>
            <person name="Lee S.J."/>
            <person name="Kim Y."/>
            <person name="Won Y.J."/>
        </authorList>
    </citation>
    <scope>NUCLEOTIDE SEQUENCE [LARGE SCALE GENOMIC DNA]</scope>
    <source>
        <strain evidence="19">Wonlab-2016</strain>
    </source>
</reference>
<feature type="transmembrane region" description="Helical" evidence="16">
    <location>
        <begin position="720"/>
        <end position="746"/>
    </location>
</feature>
<feature type="transmembrane region" description="Helical" evidence="16">
    <location>
        <begin position="1177"/>
        <end position="1195"/>
    </location>
</feature>
<evidence type="ECO:0000256" key="11">
    <source>
        <dbReference type="ARBA" id="ARBA00023136"/>
    </source>
</evidence>
<accession>A0ABD0KZK2</accession>
<dbReference type="Gene3D" id="1.10.287.70">
    <property type="match status" value="4"/>
</dbReference>
<dbReference type="GO" id="GO:0005272">
    <property type="term" value="F:sodium channel activity"/>
    <property type="evidence" value="ECO:0007669"/>
    <property type="project" value="UniProtKB-KW"/>
</dbReference>
<keyword evidence="4" id="KW-1003">Cell membrane</keyword>
<comment type="similarity">
    <text evidence="16">Belongs to the sodium channel (TC 1.A.1.10) family.</text>
</comment>
<feature type="transmembrane region" description="Helical" evidence="16">
    <location>
        <begin position="128"/>
        <end position="147"/>
    </location>
</feature>
<dbReference type="InterPro" id="IPR005821">
    <property type="entry name" value="Ion_trans_dom"/>
</dbReference>
<name>A0ABD0KZK2_9CAEN</name>
<dbReference type="CDD" id="cd23767">
    <property type="entry name" value="IQCD"/>
    <property type="match status" value="1"/>
</dbReference>
<evidence type="ECO:0000256" key="6">
    <source>
        <dbReference type="ARBA" id="ARBA00022737"/>
    </source>
</evidence>
<evidence type="ECO:0000256" key="14">
    <source>
        <dbReference type="ARBA" id="ARBA00023201"/>
    </source>
</evidence>
<dbReference type="PANTHER" id="PTHR10037:SF62">
    <property type="entry name" value="SODIUM CHANNEL PROTEIN 60E"/>
    <property type="match status" value="1"/>
</dbReference>
<feature type="transmembrane region" description="Helical" evidence="16">
    <location>
        <begin position="644"/>
        <end position="667"/>
    </location>
</feature>
<evidence type="ECO:0000256" key="5">
    <source>
        <dbReference type="ARBA" id="ARBA00022692"/>
    </source>
</evidence>
<dbReference type="PANTHER" id="PTHR10037">
    <property type="entry name" value="VOLTAGE-GATED CATION CHANNEL CALCIUM AND SODIUM"/>
    <property type="match status" value="1"/>
</dbReference>
<dbReference type="InterPro" id="IPR044564">
    <property type="entry name" value="Na_chnl_inactivation_gate"/>
</dbReference>
<keyword evidence="15 16" id="KW-0407">Ion channel</keyword>
<dbReference type="FunFam" id="1.20.120.350:FF:000059">
    <property type="entry name" value="Sodium channel protein"/>
    <property type="match status" value="1"/>
</dbReference>
<evidence type="ECO:0000256" key="16">
    <source>
        <dbReference type="RuleBase" id="RU361132"/>
    </source>
</evidence>